<feature type="compositionally biased region" description="Gly residues" evidence="1">
    <location>
        <begin position="40"/>
        <end position="56"/>
    </location>
</feature>
<comment type="caution">
    <text evidence="2">The sequence shown here is derived from an EMBL/GenBank/DDBJ whole genome shotgun (WGS) entry which is preliminary data.</text>
</comment>
<dbReference type="EMBL" id="JAANOH010000001">
    <property type="protein sequence ID" value="MCZ2474615.1"/>
    <property type="molecule type" value="Genomic_DNA"/>
</dbReference>
<name>A0ABT4JFT0_9BACT</name>
<organism evidence="2 3">
    <name type="scientific">Aquirufa ecclesiirivi</name>
    <dbReference type="NCBI Taxonomy" id="2715124"/>
    <lineage>
        <taxon>Bacteria</taxon>
        <taxon>Pseudomonadati</taxon>
        <taxon>Bacteroidota</taxon>
        <taxon>Cytophagia</taxon>
        <taxon>Cytophagales</taxon>
        <taxon>Flectobacillaceae</taxon>
        <taxon>Aquirufa</taxon>
    </lineage>
</organism>
<sequence>MKNCNAKIKSDNLKEVYTSCNKKTWFSPELNKWETDQIALGGGPKNDGGIGTYGDG</sequence>
<evidence type="ECO:0000256" key="1">
    <source>
        <dbReference type="SAM" id="MobiDB-lite"/>
    </source>
</evidence>
<gene>
    <name evidence="2" type="ORF">G9H61_04110</name>
</gene>
<dbReference type="Proteomes" id="UP001321186">
    <property type="component" value="Unassembled WGS sequence"/>
</dbReference>
<evidence type="ECO:0000313" key="2">
    <source>
        <dbReference type="EMBL" id="MCZ2474615.1"/>
    </source>
</evidence>
<reference evidence="2 3" key="1">
    <citation type="submission" date="2020-03" db="EMBL/GenBank/DDBJ databases">
        <authorList>
            <person name="Pitt A."/>
            <person name="Hahn M.W."/>
        </authorList>
    </citation>
    <scope>NUCLEOTIDE SEQUENCE [LARGE SCALE GENOMIC DNA]</scope>
    <source>
        <strain evidence="2 3">5A-MARBSE</strain>
    </source>
</reference>
<proteinExistence type="predicted"/>
<keyword evidence="3" id="KW-1185">Reference proteome</keyword>
<evidence type="ECO:0008006" key="4">
    <source>
        <dbReference type="Google" id="ProtNLM"/>
    </source>
</evidence>
<dbReference type="RefSeq" id="WP_269009600.1">
    <property type="nucleotide sequence ID" value="NZ_JAANOH010000001.1"/>
</dbReference>
<feature type="region of interest" description="Disordered" evidence="1">
    <location>
        <begin position="37"/>
        <end position="56"/>
    </location>
</feature>
<protein>
    <recommendedName>
        <fullName evidence="4">TIGR04139 family peptide modification target</fullName>
    </recommendedName>
</protein>
<evidence type="ECO:0000313" key="3">
    <source>
        <dbReference type="Proteomes" id="UP001321186"/>
    </source>
</evidence>
<accession>A0ABT4JFT0</accession>